<protein>
    <submittedName>
        <fullName evidence="1">Uncharacterized protein</fullName>
    </submittedName>
</protein>
<comment type="caution">
    <text evidence="1">The sequence shown here is derived from an EMBL/GenBank/DDBJ whole genome shotgun (WGS) entry which is preliminary data.</text>
</comment>
<reference evidence="1" key="1">
    <citation type="journal article" date="2021" name="Environ. Microbiol.">
        <title>Gene family expansions and transcriptome signatures uncover fungal adaptations to wood decay.</title>
        <authorList>
            <person name="Hage H."/>
            <person name="Miyauchi S."/>
            <person name="Viragh M."/>
            <person name="Drula E."/>
            <person name="Min B."/>
            <person name="Chaduli D."/>
            <person name="Navarro D."/>
            <person name="Favel A."/>
            <person name="Norest M."/>
            <person name="Lesage-Meessen L."/>
            <person name="Balint B."/>
            <person name="Merenyi Z."/>
            <person name="de Eugenio L."/>
            <person name="Morin E."/>
            <person name="Martinez A.T."/>
            <person name="Baldrian P."/>
            <person name="Stursova M."/>
            <person name="Martinez M.J."/>
            <person name="Novotny C."/>
            <person name="Magnuson J.K."/>
            <person name="Spatafora J.W."/>
            <person name="Maurice S."/>
            <person name="Pangilinan J."/>
            <person name="Andreopoulos W."/>
            <person name="LaButti K."/>
            <person name="Hundley H."/>
            <person name="Na H."/>
            <person name="Kuo A."/>
            <person name="Barry K."/>
            <person name="Lipzen A."/>
            <person name="Henrissat B."/>
            <person name="Riley R."/>
            <person name="Ahrendt S."/>
            <person name="Nagy L.G."/>
            <person name="Grigoriev I.V."/>
            <person name="Martin F."/>
            <person name="Rosso M.N."/>
        </authorList>
    </citation>
    <scope>NUCLEOTIDE SEQUENCE</scope>
    <source>
        <strain evidence="1">CBS 384.51</strain>
    </source>
</reference>
<organism evidence="1 2">
    <name type="scientific">Irpex rosettiformis</name>
    <dbReference type="NCBI Taxonomy" id="378272"/>
    <lineage>
        <taxon>Eukaryota</taxon>
        <taxon>Fungi</taxon>
        <taxon>Dikarya</taxon>
        <taxon>Basidiomycota</taxon>
        <taxon>Agaricomycotina</taxon>
        <taxon>Agaricomycetes</taxon>
        <taxon>Polyporales</taxon>
        <taxon>Irpicaceae</taxon>
        <taxon>Irpex</taxon>
    </lineage>
</organism>
<proteinExistence type="predicted"/>
<dbReference type="Proteomes" id="UP001055072">
    <property type="component" value="Unassembled WGS sequence"/>
</dbReference>
<evidence type="ECO:0000313" key="1">
    <source>
        <dbReference type="EMBL" id="KAI0083632.1"/>
    </source>
</evidence>
<dbReference type="EMBL" id="MU274958">
    <property type="protein sequence ID" value="KAI0083632.1"/>
    <property type="molecule type" value="Genomic_DNA"/>
</dbReference>
<keyword evidence="2" id="KW-1185">Reference proteome</keyword>
<evidence type="ECO:0000313" key="2">
    <source>
        <dbReference type="Proteomes" id="UP001055072"/>
    </source>
</evidence>
<gene>
    <name evidence="1" type="ORF">BDY19DRAFT_998414</name>
</gene>
<name>A0ACB8TNR4_9APHY</name>
<accession>A0ACB8TNR4</accession>
<sequence length="147" mass="16421">MGKEARCISQKATLGSLALDVEYDELPTLTEKTDHRITSSCDIVLKLEDVCTILIALAFSLFATFRIYALWNKNLKVFICVLVLGLMYPIGYIYYATCLVRLASPPPITGCLSYSVLPARLTPKAGAETFFRTLLILTLKDSHKYHP</sequence>